<proteinExistence type="inferred from homology"/>
<evidence type="ECO:0000313" key="6">
    <source>
        <dbReference type="EMBL" id="MRI81243.1"/>
    </source>
</evidence>
<dbReference type="RefSeq" id="WP_153831343.1">
    <property type="nucleotide sequence ID" value="NZ_WJQR01000003.1"/>
</dbReference>
<dbReference type="Pfam" id="PF03618">
    <property type="entry name" value="Kinase-PPPase"/>
    <property type="match status" value="1"/>
</dbReference>
<comment type="catalytic activity">
    <reaction evidence="5">
        <text>N(tele)-phospho-L-histidyl/L-threonyl-[pyruvate, phosphate dikinase] + ADP = N(tele)-phospho-L-histidyl/O-phospho-L-threonyl-[pyruvate, phosphate dikinase] + AMP + H(+)</text>
        <dbReference type="Rhea" id="RHEA:43692"/>
        <dbReference type="Rhea" id="RHEA-COMP:10650"/>
        <dbReference type="Rhea" id="RHEA-COMP:10651"/>
        <dbReference type="ChEBI" id="CHEBI:15378"/>
        <dbReference type="ChEBI" id="CHEBI:30013"/>
        <dbReference type="ChEBI" id="CHEBI:61977"/>
        <dbReference type="ChEBI" id="CHEBI:83586"/>
        <dbReference type="ChEBI" id="CHEBI:456215"/>
        <dbReference type="ChEBI" id="CHEBI:456216"/>
        <dbReference type="EC" id="2.7.11.32"/>
    </reaction>
</comment>
<evidence type="ECO:0000256" key="1">
    <source>
        <dbReference type="ARBA" id="ARBA00022527"/>
    </source>
</evidence>
<dbReference type="InterPro" id="IPR005177">
    <property type="entry name" value="Kinase-pyrophosphorylase"/>
</dbReference>
<dbReference type="GO" id="GO:0016776">
    <property type="term" value="F:phosphotransferase activity, phosphate group as acceptor"/>
    <property type="evidence" value="ECO:0007669"/>
    <property type="project" value="UniProtKB-UniRule"/>
</dbReference>
<comment type="similarity">
    <text evidence="5">Belongs to the pyruvate, phosphate/water dikinase regulatory protein family. PDRP subfamily.</text>
</comment>
<evidence type="ECO:0000256" key="2">
    <source>
        <dbReference type="ARBA" id="ARBA00022679"/>
    </source>
</evidence>
<dbReference type="PANTHER" id="PTHR31756:SF3">
    <property type="entry name" value="PYRUVATE, PHOSPHATE DIKINASE REGULATORY PROTEIN 1, CHLOROPLASTIC"/>
    <property type="match status" value="1"/>
</dbReference>
<reference evidence="8 10" key="1">
    <citation type="submission" date="2019-11" db="EMBL/GenBank/DDBJ databases">
        <title>Characterisation of Fundicoccus ignavus gen. nov. sp. nov., a novel genus of the family Aerococcaceae from bulk tank milk.</title>
        <authorList>
            <person name="Siebert A."/>
            <person name="Huptas C."/>
            <person name="Wenning M."/>
            <person name="Scherer S."/>
            <person name="Doll E.V."/>
        </authorList>
    </citation>
    <scope>NUCLEOTIDE SEQUENCE [LARGE SCALE GENOMIC DNA]</scope>
    <source>
        <strain evidence="8 10">DSM 109652</strain>
    </source>
</reference>
<dbReference type="GO" id="GO:0043531">
    <property type="term" value="F:ADP binding"/>
    <property type="evidence" value="ECO:0007669"/>
    <property type="project" value="UniProtKB-UniRule"/>
</dbReference>
<dbReference type="Proteomes" id="UP000469870">
    <property type="component" value="Unassembled WGS sequence"/>
</dbReference>
<dbReference type="EMBL" id="WJQT01000001">
    <property type="protein sequence ID" value="MRJ46245.1"/>
    <property type="molecule type" value="Genomic_DNA"/>
</dbReference>
<keyword evidence="1 5" id="KW-0723">Serine/threonine-protein kinase</keyword>
<evidence type="ECO:0000313" key="9">
    <source>
        <dbReference type="Proteomes" id="UP000430975"/>
    </source>
</evidence>
<keyword evidence="4 5" id="KW-0418">Kinase</keyword>
<dbReference type="GO" id="GO:0004674">
    <property type="term" value="F:protein serine/threonine kinase activity"/>
    <property type="evidence" value="ECO:0007669"/>
    <property type="project" value="UniProtKB-UniRule"/>
</dbReference>
<dbReference type="HAMAP" id="MF_00921">
    <property type="entry name" value="PDRP"/>
    <property type="match status" value="1"/>
</dbReference>
<keyword evidence="9" id="KW-1185">Reference proteome</keyword>
<dbReference type="EMBL" id="WJQS01000010">
    <property type="protein sequence ID" value="MRI86236.1"/>
    <property type="molecule type" value="Genomic_DNA"/>
</dbReference>
<organism evidence="7 9">
    <name type="scientific">Fundicoccus ignavus</name>
    <dbReference type="NCBI Taxonomy" id="2664442"/>
    <lineage>
        <taxon>Bacteria</taxon>
        <taxon>Bacillati</taxon>
        <taxon>Bacillota</taxon>
        <taxon>Bacilli</taxon>
        <taxon>Lactobacillales</taxon>
        <taxon>Aerococcaceae</taxon>
        <taxon>Fundicoccus</taxon>
    </lineage>
</organism>
<dbReference type="NCBIfam" id="NF003742">
    <property type="entry name" value="PRK05339.1"/>
    <property type="match status" value="1"/>
</dbReference>
<comment type="caution">
    <text evidence="7">The sequence shown here is derived from an EMBL/GenBank/DDBJ whole genome shotgun (WGS) entry which is preliminary data.</text>
</comment>
<name>A0A6I2GGG3_9LACT</name>
<feature type="binding site" evidence="5">
    <location>
        <begin position="161"/>
        <end position="168"/>
    </location>
    <ligand>
        <name>ADP</name>
        <dbReference type="ChEBI" id="CHEBI:456216"/>
    </ligand>
</feature>
<comment type="function">
    <text evidence="5">Bifunctional serine/threonine kinase and phosphorylase involved in the regulation of the pyruvate, phosphate dikinase (PPDK) by catalyzing its phosphorylation/dephosphorylation.</text>
</comment>
<dbReference type="Gene3D" id="3.40.50.300">
    <property type="entry name" value="P-loop containing nucleotide triphosphate hydrolases"/>
    <property type="match status" value="1"/>
</dbReference>
<dbReference type="EC" id="2.7.4.27" evidence="5"/>
<evidence type="ECO:0000256" key="5">
    <source>
        <dbReference type="HAMAP-Rule" id="MF_00921"/>
    </source>
</evidence>
<dbReference type="PANTHER" id="PTHR31756">
    <property type="entry name" value="PYRUVATE, PHOSPHATE DIKINASE REGULATORY PROTEIN 1, CHLOROPLASTIC"/>
    <property type="match status" value="1"/>
</dbReference>
<dbReference type="GO" id="GO:0005524">
    <property type="term" value="F:ATP binding"/>
    <property type="evidence" value="ECO:0007669"/>
    <property type="project" value="InterPro"/>
</dbReference>
<dbReference type="Proteomes" id="UP000430975">
    <property type="component" value="Unassembled WGS sequence"/>
</dbReference>
<comment type="catalytic activity">
    <reaction evidence="5">
        <text>N(tele)-phospho-L-histidyl/O-phospho-L-threonyl-[pyruvate, phosphate dikinase] + phosphate + H(+) = N(tele)-phospho-L-histidyl/L-threonyl-[pyruvate, phosphate dikinase] + diphosphate</text>
        <dbReference type="Rhea" id="RHEA:43696"/>
        <dbReference type="Rhea" id="RHEA-COMP:10650"/>
        <dbReference type="Rhea" id="RHEA-COMP:10651"/>
        <dbReference type="ChEBI" id="CHEBI:15378"/>
        <dbReference type="ChEBI" id="CHEBI:30013"/>
        <dbReference type="ChEBI" id="CHEBI:33019"/>
        <dbReference type="ChEBI" id="CHEBI:43474"/>
        <dbReference type="ChEBI" id="CHEBI:61977"/>
        <dbReference type="ChEBI" id="CHEBI:83586"/>
        <dbReference type="EC" id="2.7.4.27"/>
    </reaction>
</comment>
<evidence type="ECO:0000256" key="4">
    <source>
        <dbReference type="ARBA" id="ARBA00022777"/>
    </source>
</evidence>
<evidence type="ECO:0000313" key="11">
    <source>
        <dbReference type="Proteomes" id="UP000469870"/>
    </source>
</evidence>
<dbReference type="EMBL" id="WJQR01000003">
    <property type="protein sequence ID" value="MRI81243.1"/>
    <property type="molecule type" value="Genomic_DNA"/>
</dbReference>
<dbReference type="InterPro" id="IPR027417">
    <property type="entry name" value="P-loop_NTPase"/>
</dbReference>
<evidence type="ECO:0000313" key="7">
    <source>
        <dbReference type="EMBL" id="MRI86236.1"/>
    </source>
</evidence>
<gene>
    <name evidence="7" type="primary">ppsR</name>
    <name evidence="8" type="ORF">GF867_01465</name>
    <name evidence="7" type="ORF">GIY09_10300</name>
    <name evidence="6" type="ORF">GIY11_04350</name>
</gene>
<dbReference type="EC" id="2.7.11.32" evidence="5"/>
<keyword evidence="7" id="KW-0670">Pyruvate</keyword>
<sequence>MSLLKANFHYNNKASRIFVISDSVGETANRLIQAALAQYPNLAPAEIKNFPFIDNESDLKGILQDALTENAIVASTLVNPQLNRIIEEFATTKHLRHIDFLSQMIKLIQDQTGVEPILRSGALHALDEGYFDRVAAIEFAVKYDDGKNPKGFLKSDLVLLGISRTSKTPLSMYLANKSYKVSNLPLIPEVNLPQEIYQVPAGKIVGLTASPNYIMKIRAERVKLMGVNSTTTYNDLERIRAELSYAEELYARLGALVVSVENKSIEEVAQIIEQQLI</sequence>
<accession>A0A6I2GGG3</accession>
<keyword evidence="3 5" id="KW-0547">Nucleotide-binding</keyword>
<protein>
    <recommendedName>
        <fullName evidence="5">Putative pyruvate, phosphate dikinase regulatory protein</fullName>
        <shortName evidence="5">PPDK regulatory protein</shortName>
        <ecNumber evidence="5">2.7.11.32</ecNumber>
        <ecNumber evidence="5">2.7.4.27</ecNumber>
    </recommendedName>
</protein>
<evidence type="ECO:0000256" key="3">
    <source>
        <dbReference type="ARBA" id="ARBA00022741"/>
    </source>
</evidence>
<keyword evidence="2 5" id="KW-0808">Transferase</keyword>
<dbReference type="Proteomes" id="UP000440066">
    <property type="component" value="Unassembled WGS sequence"/>
</dbReference>
<reference evidence="9 11" key="2">
    <citation type="submission" date="2019-11" db="EMBL/GenBank/DDBJ databases">
        <title>Characterisation of Fundicoccus ignavus gen. nov. sp. nov., a novel genus of the family Aerococcaceae isolated from bulk tank milk.</title>
        <authorList>
            <person name="Siebert A."/>
            <person name="Huptas C."/>
            <person name="Wenning M."/>
            <person name="Scherer S."/>
            <person name="Doll E.V."/>
        </authorList>
    </citation>
    <scope>NUCLEOTIDE SEQUENCE [LARGE SCALE GENOMIC DNA]</scope>
    <source>
        <strain evidence="6 11">DSM 109653</strain>
        <strain evidence="7 9">WS4759</strain>
    </source>
</reference>
<evidence type="ECO:0000313" key="8">
    <source>
        <dbReference type="EMBL" id="MRJ46245.1"/>
    </source>
</evidence>
<dbReference type="AlphaFoldDB" id="A0A6I2GGG3"/>
<dbReference type="InterPro" id="IPR026565">
    <property type="entry name" value="PPDK_reg"/>
</dbReference>
<evidence type="ECO:0000313" key="10">
    <source>
        <dbReference type="Proteomes" id="UP000440066"/>
    </source>
</evidence>